<dbReference type="OrthoDB" id="5599468at2759"/>
<feature type="coiled-coil region" evidence="1">
    <location>
        <begin position="43"/>
        <end position="84"/>
    </location>
</feature>
<dbReference type="Proteomes" id="UP000236161">
    <property type="component" value="Unassembled WGS sequence"/>
</dbReference>
<gene>
    <name evidence="4" type="ORF">AXF42_Ash002328</name>
</gene>
<feature type="domain" description="At4g15545-like C-terminal" evidence="3">
    <location>
        <begin position="255"/>
        <end position="321"/>
    </location>
</feature>
<reference evidence="4 5" key="1">
    <citation type="journal article" date="2017" name="Nature">
        <title>The Apostasia genome and the evolution of orchids.</title>
        <authorList>
            <person name="Zhang G.Q."/>
            <person name="Liu K.W."/>
            <person name="Li Z."/>
            <person name="Lohaus R."/>
            <person name="Hsiao Y.Y."/>
            <person name="Niu S.C."/>
            <person name="Wang J.Y."/>
            <person name="Lin Y.C."/>
            <person name="Xu Q."/>
            <person name="Chen L.J."/>
            <person name="Yoshida K."/>
            <person name="Fujiwara S."/>
            <person name="Wang Z.W."/>
            <person name="Zhang Y.Q."/>
            <person name="Mitsuda N."/>
            <person name="Wang M."/>
            <person name="Liu G.H."/>
            <person name="Pecoraro L."/>
            <person name="Huang H.X."/>
            <person name="Xiao X.J."/>
            <person name="Lin M."/>
            <person name="Wu X.Y."/>
            <person name="Wu W.L."/>
            <person name="Chen Y.Y."/>
            <person name="Chang S.B."/>
            <person name="Sakamoto S."/>
            <person name="Ohme-Takagi M."/>
            <person name="Yagi M."/>
            <person name="Zeng S.J."/>
            <person name="Shen C.Y."/>
            <person name="Yeh C.M."/>
            <person name="Luo Y.B."/>
            <person name="Tsai W.C."/>
            <person name="Van de Peer Y."/>
            <person name="Liu Z.J."/>
        </authorList>
    </citation>
    <scope>NUCLEOTIDE SEQUENCE [LARGE SCALE GENOMIC DNA]</scope>
    <source>
        <strain evidence="5">cv. Shenzhen</strain>
        <tissue evidence="4">Stem</tissue>
    </source>
</reference>
<evidence type="ECO:0000256" key="1">
    <source>
        <dbReference type="SAM" id="Coils"/>
    </source>
</evidence>
<organism evidence="4 5">
    <name type="scientific">Apostasia shenzhenica</name>
    <dbReference type="NCBI Taxonomy" id="1088818"/>
    <lineage>
        <taxon>Eukaryota</taxon>
        <taxon>Viridiplantae</taxon>
        <taxon>Streptophyta</taxon>
        <taxon>Embryophyta</taxon>
        <taxon>Tracheophyta</taxon>
        <taxon>Spermatophyta</taxon>
        <taxon>Magnoliopsida</taxon>
        <taxon>Liliopsida</taxon>
        <taxon>Asparagales</taxon>
        <taxon>Orchidaceae</taxon>
        <taxon>Apostasioideae</taxon>
        <taxon>Apostasia</taxon>
    </lineage>
</organism>
<sequence>MAENGAAADIHLPDEILSIIPKDPYEQLDLARKITSLAIASRVSKLENEAGRMRQKIADKDQVISELKNRISELEVMFRETDARLRTVLEENIKLTKERDLLELSSKKMSKDLAKLEAFKRHLMQSLNDENVPQSETVDIGTCEQSVRKTAALKDVVSMGNIAPKSLSACTEVVNAIQEGQKSSISSYVTPKFTPSATPKVTSTGVSPRITSGATSPTKTLVEGYTSMSPWYPSSKQSSAASSPPRGRSLTGRPPRIDGKEFFRQARCRLSYEQFAAFLANIKELNAHKQSREETLKRAEEIFGSDNKDLYLSFHGLLNRN</sequence>
<evidence type="ECO:0000313" key="4">
    <source>
        <dbReference type="EMBL" id="PKA57024.1"/>
    </source>
</evidence>
<keyword evidence="1" id="KW-0175">Coiled coil</keyword>
<accession>A0A2I0ANB7</accession>
<feature type="region of interest" description="Disordered" evidence="2">
    <location>
        <begin position="232"/>
        <end position="258"/>
    </location>
</feature>
<evidence type="ECO:0000259" key="3">
    <source>
        <dbReference type="Pfam" id="PF25972"/>
    </source>
</evidence>
<feature type="compositionally biased region" description="Low complexity" evidence="2">
    <location>
        <begin position="233"/>
        <end position="249"/>
    </location>
</feature>
<protein>
    <recommendedName>
        <fullName evidence="3">At4g15545-like C-terminal domain-containing protein</fullName>
    </recommendedName>
</protein>
<proteinExistence type="predicted"/>
<evidence type="ECO:0000256" key="2">
    <source>
        <dbReference type="SAM" id="MobiDB-lite"/>
    </source>
</evidence>
<dbReference type="InterPro" id="IPR058935">
    <property type="entry name" value="At4g15545-like_C"/>
</dbReference>
<dbReference type="AlphaFoldDB" id="A0A2I0ANB7"/>
<dbReference type="Pfam" id="PF25972">
    <property type="entry name" value="At4g15545_C"/>
    <property type="match status" value="1"/>
</dbReference>
<keyword evidence="5" id="KW-1185">Reference proteome</keyword>
<name>A0A2I0ANB7_9ASPA</name>
<feature type="region of interest" description="Disordered" evidence="2">
    <location>
        <begin position="194"/>
        <end position="219"/>
    </location>
</feature>
<dbReference type="PANTHER" id="PTHR47383:SF8">
    <property type="entry name" value="OS01G0768300 PROTEIN"/>
    <property type="match status" value="1"/>
</dbReference>
<dbReference type="EMBL" id="KZ451969">
    <property type="protein sequence ID" value="PKA57024.1"/>
    <property type="molecule type" value="Genomic_DNA"/>
</dbReference>
<dbReference type="InterPro" id="IPR058936">
    <property type="entry name" value="At4g15545-like"/>
</dbReference>
<evidence type="ECO:0000313" key="5">
    <source>
        <dbReference type="Proteomes" id="UP000236161"/>
    </source>
</evidence>
<dbReference type="STRING" id="1088818.A0A2I0ANB7"/>
<dbReference type="PANTHER" id="PTHR47383">
    <property type="entry name" value="OS03G0659800 PROTEIN"/>
    <property type="match status" value="1"/>
</dbReference>